<feature type="domain" description="RNA polymerase sigma factor 70 region 4 type 2" evidence="7">
    <location>
        <begin position="126"/>
        <end position="178"/>
    </location>
</feature>
<dbReference type="PANTHER" id="PTHR43133:SF58">
    <property type="entry name" value="ECF RNA POLYMERASE SIGMA FACTOR SIGD"/>
    <property type="match status" value="1"/>
</dbReference>
<dbReference type="InterPro" id="IPR007627">
    <property type="entry name" value="RNA_pol_sigma70_r2"/>
</dbReference>
<dbReference type="NCBIfam" id="TIGR02937">
    <property type="entry name" value="sigma70-ECF"/>
    <property type="match status" value="1"/>
</dbReference>
<evidence type="ECO:0000259" key="7">
    <source>
        <dbReference type="Pfam" id="PF08281"/>
    </source>
</evidence>
<dbReference type="Pfam" id="PF04542">
    <property type="entry name" value="Sigma70_r2"/>
    <property type="match status" value="1"/>
</dbReference>
<dbReference type="AlphaFoldDB" id="A0A6V8LAR5"/>
<comment type="similarity">
    <text evidence="1">Belongs to the sigma-70 factor family. ECF subfamily.</text>
</comment>
<organism evidence="8 9">
    <name type="scientific">Phytohabitans rumicis</name>
    <dbReference type="NCBI Taxonomy" id="1076125"/>
    <lineage>
        <taxon>Bacteria</taxon>
        <taxon>Bacillati</taxon>
        <taxon>Actinomycetota</taxon>
        <taxon>Actinomycetes</taxon>
        <taxon>Micromonosporales</taxon>
        <taxon>Micromonosporaceae</taxon>
    </lineage>
</organism>
<dbReference type="InterPro" id="IPR039425">
    <property type="entry name" value="RNA_pol_sigma-70-like"/>
</dbReference>
<evidence type="ECO:0000313" key="8">
    <source>
        <dbReference type="EMBL" id="GFJ92128.1"/>
    </source>
</evidence>
<dbReference type="Gene3D" id="1.10.10.10">
    <property type="entry name" value="Winged helix-like DNA-binding domain superfamily/Winged helix DNA-binding domain"/>
    <property type="match status" value="1"/>
</dbReference>
<keyword evidence="2" id="KW-0805">Transcription regulation</keyword>
<evidence type="ECO:0000256" key="5">
    <source>
        <dbReference type="ARBA" id="ARBA00023163"/>
    </source>
</evidence>
<dbReference type="InterPro" id="IPR013324">
    <property type="entry name" value="RNA_pol_sigma_r3/r4-like"/>
</dbReference>
<dbReference type="GO" id="GO:0006352">
    <property type="term" value="P:DNA-templated transcription initiation"/>
    <property type="evidence" value="ECO:0007669"/>
    <property type="project" value="InterPro"/>
</dbReference>
<protein>
    <recommendedName>
        <fullName evidence="10">RNA polymerase sigma factor ShbA</fullName>
    </recommendedName>
</protein>
<evidence type="ECO:0000256" key="1">
    <source>
        <dbReference type="ARBA" id="ARBA00010641"/>
    </source>
</evidence>
<dbReference type="InterPro" id="IPR014284">
    <property type="entry name" value="RNA_pol_sigma-70_dom"/>
</dbReference>
<name>A0A6V8LAR5_9ACTN</name>
<dbReference type="PANTHER" id="PTHR43133">
    <property type="entry name" value="RNA POLYMERASE ECF-TYPE SIGMA FACTO"/>
    <property type="match status" value="1"/>
</dbReference>
<reference evidence="8 9" key="2">
    <citation type="submission" date="2020-03" db="EMBL/GenBank/DDBJ databases">
        <authorList>
            <person name="Ichikawa N."/>
            <person name="Kimura A."/>
            <person name="Kitahashi Y."/>
            <person name="Uohara A."/>
        </authorList>
    </citation>
    <scope>NUCLEOTIDE SEQUENCE [LARGE SCALE GENOMIC DNA]</scope>
    <source>
        <strain evidence="8 9">NBRC 108638</strain>
    </source>
</reference>
<dbReference type="SUPFAM" id="SSF88659">
    <property type="entry name" value="Sigma3 and sigma4 domains of RNA polymerase sigma factors"/>
    <property type="match status" value="1"/>
</dbReference>
<keyword evidence="3" id="KW-0731">Sigma factor</keyword>
<dbReference type="InterPro" id="IPR013325">
    <property type="entry name" value="RNA_pol_sigma_r2"/>
</dbReference>
<dbReference type="RefSeq" id="WP_173079066.1">
    <property type="nucleotide sequence ID" value="NZ_BAABJB010000023.1"/>
</dbReference>
<accession>A0A6V8LAR5</accession>
<feature type="domain" description="RNA polymerase sigma-70 region 2" evidence="6">
    <location>
        <begin position="26"/>
        <end position="93"/>
    </location>
</feature>
<gene>
    <name evidence="8" type="ORF">Prum_057700</name>
</gene>
<evidence type="ECO:0000256" key="2">
    <source>
        <dbReference type="ARBA" id="ARBA00023015"/>
    </source>
</evidence>
<dbReference type="Proteomes" id="UP000482960">
    <property type="component" value="Unassembled WGS sequence"/>
</dbReference>
<comment type="caution">
    <text evidence="8">The sequence shown here is derived from an EMBL/GenBank/DDBJ whole genome shotgun (WGS) entry which is preliminary data.</text>
</comment>
<reference evidence="8 9" key="1">
    <citation type="submission" date="2020-03" db="EMBL/GenBank/DDBJ databases">
        <title>Whole genome shotgun sequence of Phytohabitans rumicis NBRC 108638.</title>
        <authorList>
            <person name="Komaki H."/>
            <person name="Tamura T."/>
        </authorList>
    </citation>
    <scope>NUCLEOTIDE SEQUENCE [LARGE SCALE GENOMIC DNA]</scope>
    <source>
        <strain evidence="8 9">NBRC 108638</strain>
    </source>
</reference>
<dbReference type="InterPro" id="IPR036388">
    <property type="entry name" value="WH-like_DNA-bd_sf"/>
</dbReference>
<dbReference type="SUPFAM" id="SSF88946">
    <property type="entry name" value="Sigma2 domain of RNA polymerase sigma factors"/>
    <property type="match status" value="1"/>
</dbReference>
<evidence type="ECO:0000313" key="9">
    <source>
        <dbReference type="Proteomes" id="UP000482960"/>
    </source>
</evidence>
<dbReference type="GO" id="GO:0016987">
    <property type="term" value="F:sigma factor activity"/>
    <property type="evidence" value="ECO:0007669"/>
    <property type="project" value="UniProtKB-KW"/>
</dbReference>
<keyword evidence="9" id="KW-1185">Reference proteome</keyword>
<dbReference type="InterPro" id="IPR013249">
    <property type="entry name" value="RNA_pol_sigma70_r4_t2"/>
</dbReference>
<dbReference type="GO" id="GO:0003677">
    <property type="term" value="F:DNA binding"/>
    <property type="evidence" value="ECO:0007669"/>
    <property type="project" value="UniProtKB-KW"/>
</dbReference>
<dbReference type="Gene3D" id="1.10.1740.10">
    <property type="match status" value="1"/>
</dbReference>
<evidence type="ECO:0008006" key="10">
    <source>
        <dbReference type="Google" id="ProtNLM"/>
    </source>
</evidence>
<evidence type="ECO:0000259" key="6">
    <source>
        <dbReference type="Pfam" id="PF04542"/>
    </source>
</evidence>
<evidence type="ECO:0000256" key="3">
    <source>
        <dbReference type="ARBA" id="ARBA00023082"/>
    </source>
</evidence>
<sequence>MTATIEPELVARAAQRDSRATAALLAQLRPGLVRYCRARLGRIGGAYTTADDVAQEVCLGVLRALPRYRDEGRPFSAFVYAIAANKVADAQRAAIRDAATPTDAVVDRPDDGPGPEQQAVATDLARRLSALLDRLPPAQREIVLLRVAVGMSAEEVGAAMGMTAAAVRVAQSRGLARLRTLAGSALDEVTAA</sequence>
<dbReference type="NCBIfam" id="NF007230">
    <property type="entry name" value="PRK09648.1"/>
    <property type="match status" value="1"/>
</dbReference>
<proteinExistence type="inferred from homology"/>
<keyword evidence="5" id="KW-0804">Transcription</keyword>
<dbReference type="EMBL" id="BLPG01000001">
    <property type="protein sequence ID" value="GFJ92128.1"/>
    <property type="molecule type" value="Genomic_DNA"/>
</dbReference>
<evidence type="ECO:0000256" key="4">
    <source>
        <dbReference type="ARBA" id="ARBA00023125"/>
    </source>
</evidence>
<keyword evidence="4" id="KW-0238">DNA-binding</keyword>
<dbReference type="Pfam" id="PF08281">
    <property type="entry name" value="Sigma70_r4_2"/>
    <property type="match status" value="1"/>
</dbReference>